<dbReference type="Proteomes" id="UP001161325">
    <property type="component" value="Unassembled WGS sequence"/>
</dbReference>
<evidence type="ECO:0000256" key="2">
    <source>
        <dbReference type="ARBA" id="ARBA00009935"/>
    </source>
</evidence>
<keyword evidence="13" id="KW-1185">Reference proteome</keyword>
<keyword evidence="4 7" id="KW-0210">Decarboxylase</keyword>
<dbReference type="AlphaFoldDB" id="A0AA37Q538"/>
<dbReference type="NCBIfam" id="TIGR01464">
    <property type="entry name" value="hemE"/>
    <property type="match status" value="1"/>
</dbReference>
<evidence type="ECO:0000259" key="11">
    <source>
        <dbReference type="PROSITE" id="PS00907"/>
    </source>
</evidence>
<evidence type="ECO:0000256" key="7">
    <source>
        <dbReference type="HAMAP-Rule" id="MF_00218"/>
    </source>
</evidence>
<keyword evidence="6 7" id="KW-0627">Porphyrin biosynthesis</keyword>
<dbReference type="PANTHER" id="PTHR21091:SF169">
    <property type="entry name" value="UROPORPHYRINOGEN DECARBOXYLASE"/>
    <property type="match status" value="1"/>
</dbReference>
<evidence type="ECO:0000313" key="12">
    <source>
        <dbReference type="EMBL" id="GLC24787.1"/>
    </source>
</evidence>
<organism evidence="12 13">
    <name type="scientific">Roseisolibacter agri</name>
    <dbReference type="NCBI Taxonomy" id="2014610"/>
    <lineage>
        <taxon>Bacteria</taxon>
        <taxon>Pseudomonadati</taxon>
        <taxon>Gemmatimonadota</taxon>
        <taxon>Gemmatimonadia</taxon>
        <taxon>Gemmatimonadales</taxon>
        <taxon>Gemmatimonadaceae</taxon>
        <taxon>Roseisolibacter</taxon>
    </lineage>
</organism>
<feature type="binding site" evidence="7">
    <location>
        <position position="326"/>
    </location>
    <ligand>
        <name>substrate</name>
    </ligand>
</feature>
<comment type="function">
    <text evidence="7">Catalyzes the decarboxylation of four acetate groups of uroporphyrinogen-III to yield coproporphyrinogen-III.</text>
</comment>
<comment type="caution">
    <text evidence="7">Lacks conserved residue(s) required for the propagation of feature annotation.</text>
</comment>
<comment type="similarity">
    <text evidence="2 7 9">Belongs to the uroporphyrinogen decarboxylase family.</text>
</comment>
<evidence type="ECO:0000256" key="1">
    <source>
        <dbReference type="ARBA" id="ARBA00004804"/>
    </source>
</evidence>
<comment type="pathway">
    <text evidence="1 7 8">Porphyrin-containing compound metabolism; protoporphyrin-IX biosynthesis; coproporphyrinogen-III from 5-aminolevulinate: step 4/4.</text>
</comment>
<name>A0AA37Q538_9BACT</name>
<comment type="catalytic activity">
    <reaction evidence="7 8">
        <text>uroporphyrinogen III + 4 H(+) = coproporphyrinogen III + 4 CO2</text>
        <dbReference type="Rhea" id="RHEA:19865"/>
        <dbReference type="ChEBI" id="CHEBI:15378"/>
        <dbReference type="ChEBI" id="CHEBI:16526"/>
        <dbReference type="ChEBI" id="CHEBI:57308"/>
        <dbReference type="ChEBI" id="CHEBI:57309"/>
        <dbReference type="EC" id="4.1.1.37"/>
    </reaction>
</comment>
<evidence type="ECO:0000313" key="13">
    <source>
        <dbReference type="Proteomes" id="UP001161325"/>
    </source>
</evidence>
<dbReference type="HAMAP" id="MF_00218">
    <property type="entry name" value="URO_D"/>
    <property type="match status" value="1"/>
</dbReference>
<keyword evidence="7" id="KW-0963">Cytoplasm</keyword>
<feature type="binding site" evidence="7">
    <location>
        <position position="80"/>
    </location>
    <ligand>
        <name>substrate</name>
    </ligand>
</feature>
<comment type="caution">
    <text evidence="12">The sequence shown here is derived from an EMBL/GenBank/DDBJ whole genome shotgun (WGS) entry which is preliminary data.</text>
</comment>
<proteinExistence type="inferred from homology"/>
<dbReference type="Pfam" id="PF01208">
    <property type="entry name" value="URO-D"/>
    <property type="match status" value="1"/>
</dbReference>
<dbReference type="InterPro" id="IPR000257">
    <property type="entry name" value="Uroporphyrinogen_deCOase"/>
</dbReference>
<dbReference type="EMBL" id="BRXS01000002">
    <property type="protein sequence ID" value="GLC24787.1"/>
    <property type="molecule type" value="Genomic_DNA"/>
</dbReference>
<dbReference type="PANTHER" id="PTHR21091">
    <property type="entry name" value="METHYLTETRAHYDROFOLATE:HOMOCYSTEINE METHYLTRANSFERASE RELATED"/>
    <property type="match status" value="1"/>
</dbReference>
<feature type="domain" description="Uroporphyrinogen decarboxylase (URO-D)" evidence="10">
    <location>
        <begin position="26"/>
        <end position="35"/>
    </location>
</feature>
<dbReference type="SUPFAM" id="SSF51726">
    <property type="entry name" value="UROD/MetE-like"/>
    <property type="match status" value="1"/>
</dbReference>
<reference evidence="12" key="1">
    <citation type="submission" date="2022-08" db="EMBL/GenBank/DDBJ databases">
        <title>Draft genome sequencing of Roseisolibacter agri AW1220.</title>
        <authorList>
            <person name="Tobiishi Y."/>
            <person name="Tonouchi A."/>
        </authorList>
    </citation>
    <scope>NUCLEOTIDE SEQUENCE</scope>
    <source>
        <strain evidence="12">AW1220</strain>
    </source>
</reference>
<evidence type="ECO:0000256" key="6">
    <source>
        <dbReference type="ARBA" id="ARBA00023244"/>
    </source>
</evidence>
<evidence type="ECO:0000256" key="9">
    <source>
        <dbReference type="RuleBase" id="RU004169"/>
    </source>
</evidence>
<evidence type="ECO:0000256" key="5">
    <source>
        <dbReference type="ARBA" id="ARBA00023239"/>
    </source>
</evidence>
<dbReference type="CDD" id="cd00717">
    <property type="entry name" value="URO-D"/>
    <property type="match status" value="1"/>
</dbReference>
<comment type="subcellular location">
    <subcellularLocation>
        <location evidence="7">Cytoplasm</location>
    </subcellularLocation>
</comment>
<dbReference type="Gene3D" id="3.20.20.210">
    <property type="match status" value="1"/>
</dbReference>
<protein>
    <recommendedName>
        <fullName evidence="3 7">Uroporphyrinogen decarboxylase</fullName>
        <shortName evidence="7">UPD</shortName>
        <shortName evidence="7">URO-D</shortName>
        <ecNumber evidence="3 7">4.1.1.37</ecNumber>
    </recommendedName>
</protein>
<evidence type="ECO:0000256" key="3">
    <source>
        <dbReference type="ARBA" id="ARBA00012288"/>
    </source>
</evidence>
<feature type="binding site" evidence="7">
    <location>
        <position position="212"/>
    </location>
    <ligand>
        <name>substrate</name>
    </ligand>
</feature>
<feature type="domain" description="Uroporphyrinogen decarboxylase (URO-D)" evidence="11">
    <location>
        <begin position="145"/>
        <end position="161"/>
    </location>
</feature>
<sequence length="361" mass="39255">MTVPPKPEPTGLFERATRRLPVERTPVWFMRQAGRTLPEYRKLRERWTLLQMCADPALCAEVTLQPMRRMPLDAAVMFGDIMLPLVGIGVDLDIVEGVGPVIAHPIRDLAGVAALRDLEPEADVPAAIEAVRLVRAALEPERAVLGFAGAPFTLAAYLVEGRPTRDFAKTKALMLGAPDVWAALMERLVAIVVRFMRANAQAGVSALQLFDSWVGALSVTDYDRHVRPWTQQVFAGLRDLDVPLVHFGTGCSHLLDQMKDDGAHIIGLDWRTPLDEAWARVGHDKGVQGNLDPAALSAPADVVAAAAREVLDRAAGRPGHVFNLGHGMLPHTPLANIERVVEVVQTYRPSTVVTDAMAPAA</sequence>
<keyword evidence="5 7" id="KW-0456">Lyase</keyword>
<dbReference type="GO" id="GO:0005829">
    <property type="term" value="C:cytosol"/>
    <property type="evidence" value="ECO:0007669"/>
    <property type="project" value="TreeGrafter"/>
</dbReference>
<dbReference type="PROSITE" id="PS00907">
    <property type="entry name" value="UROD_2"/>
    <property type="match status" value="1"/>
</dbReference>
<comment type="subunit">
    <text evidence="7">Homodimer.</text>
</comment>
<feature type="binding site" evidence="7">
    <location>
        <begin position="31"/>
        <end position="35"/>
    </location>
    <ligand>
        <name>substrate</name>
    </ligand>
</feature>
<evidence type="ECO:0000259" key="10">
    <source>
        <dbReference type="PROSITE" id="PS00906"/>
    </source>
</evidence>
<dbReference type="GO" id="GO:0006782">
    <property type="term" value="P:protoporphyrinogen IX biosynthetic process"/>
    <property type="evidence" value="ECO:0007669"/>
    <property type="project" value="UniProtKB-UniRule"/>
</dbReference>
<dbReference type="RefSeq" id="WP_284349232.1">
    <property type="nucleotide sequence ID" value="NZ_BRXS01000002.1"/>
</dbReference>
<evidence type="ECO:0000256" key="4">
    <source>
        <dbReference type="ARBA" id="ARBA00022793"/>
    </source>
</evidence>
<dbReference type="EC" id="4.1.1.37" evidence="3 7"/>
<dbReference type="PROSITE" id="PS00906">
    <property type="entry name" value="UROD_1"/>
    <property type="match status" value="1"/>
</dbReference>
<feature type="site" description="Transition state stabilizer" evidence="7">
    <location>
        <position position="80"/>
    </location>
</feature>
<feature type="binding site" evidence="7">
    <location>
        <position position="157"/>
    </location>
    <ligand>
        <name>substrate</name>
    </ligand>
</feature>
<evidence type="ECO:0000256" key="8">
    <source>
        <dbReference type="RuleBase" id="RU000554"/>
    </source>
</evidence>
<dbReference type="GO" id="GO:0004853">
    <property type="term" value="F:uroporphyrinogen decarboxylase activity"/>
    <property type="evidence" value="ECO:0007669"/>
    <property type="project" value="UniProtKB-UniRule"/>
</dbReference>
<accession>A0AA37Q538</accession>
<dbReference type="InterPro" id="IPR038071">
    <property type="entry name" value="UROD/MetE-like_sf"/>
</dbReference>
<dbReference type="InterPro" id="IPR006361">
    <property type="entry name" value="Uroporphyrinogen_deCO2ase_HemE"/>
</dbReference>
<gene>
    <name evidence="7 12" type="primary">hemE</name>
    <name evidence="12" type="ORF">rosag_13000</name>
</gene>